<dbReference type="SUPFAM" id="SSF53448">
    <property type="entry name" value="Nucleotide-diphospho-sugar transferases"/>
    <property type="match status" value="1"/>
</dbReference>
<dbReference type="AlphaFoldDB" id="A0AAU7BV08"/>
<evidence type="ECO:0000259" key="3">
    <source>
        <dbReference type="Pfam" id="PF00483"/>
    </source>
</evidence>
<dbReference type="InterPro" id="IPR050065">
    <property type="entry name" value="GlmU-like"/>
</dbReference>
<name>A0AAU7BV08_9FLAO</name>
<dbReference type="RefSeq" id="WP_347924789.1">
    <property type="nucleotide sequence ID" value="NZ_CP157199.1"/>
</dbReference>
<dbReference type="InterPro" id="IPR005835">
    <property type="entry name" value="NTP_transferase_dom"/>
</dbReference>
<dbReference type="PANTHER" id="PTHR43584:SF8">
    <property type="entry name" value="N-ACETYLMURAMATE ALPHA-1-PHOSPHATE URIDYLYLTRANSFERASE"/>
    <property type="match status" value="1"/>
</dbReference>
<evidence type="ECO:0000256" key="1">
    <source>
        <dbReference type="ARBA" id="ARBA00022679"/>
    </source>
</evidence>
<dbReference type="EMBL" id="CP157199">
    <property type="protein sequence ID" value="XBG61921.1"/>
    <property type="molecule type" value="Genomic_DNA"/>
</dbReference>
<sequence>MTLLLMAAGSGSRYGKLKQFDDLGPAEEFLLEFSIYDAINCGFTHIVLVTKAENKEFLENYLSPKLPNTIKLDVVVQDINDLPEGVSIDTTERAKPWGTAHAVWSARKVVNSDFVIINADDYYGKQAFEGAAHFVKNNDSKNTYAIVGYNLKDTLSEHGSVSRGVCSVDNGHLVSIEEHTKIEAIDNEIIDTDSGNTLHPDTIVSMNFWICNTSIFDYIETYFSNFLQVSENLEKSEIYLPFVAQEMMANGLIDINVITTNSEWFGVTYYEDKDEAVKTLKRLTEDNKYPSPLWK</sequence>
<dbReference type="Pfam" id="PF00483">
    <property type="entry name" value="NTP_transferase"/>
    <property type="match status" value="1"/>
</dbReference>
<dbReference type="InterPro" id="IPR029044">
    <property type="entry name" value="Nucleotide-diphossugar_trans"/>
</dbReference>
<reference evidence="4" key="1">
    <citation type="submission" date="2024-05" db="EMBL/GenBank/DDBJ databases">
        <title>Pontimicrobium maritimus sp. nov., isolated form sea water.</title>
        <authorList>
            <person name="Muhammad N."/>
            <person name="Vuong T.Q."/>
            <person name="Han H.L."/>
            <person name="Kim S.-G."/>
        </authorList>
    </citation>
    <scope>NUCLEOTIDE SEQUENCE</scope>
    <source>
        <strain evidence="4">SW4</strain>
    </source>
</reference>
<accession>A0AAU7BV08</accession>
<evidence type="ECO:0000313" key="4">
    <source>
        <dbReference type="EMBL" id="XBG61921.1"/>
    </source>
</evidence>
<dbReference type="Gene3D" id="3.90.550.10">
    <property type="entry name" value="Spore Coat Polysaccharide Biosynthesis Protein SpsA, Chain A"/>
    <property type="match status" value="1"/>
</dbReference>
<proteinExistence type="predicted"/>
<dbReference type="PANTHER" id="PTHR43584">
    <property type="entry name" value="NUCLEOTIDYL TRANSFERASE"/>
    <property type="match status" value="1"/>
</dbReference>
<protein>
    <submittedName>
        <fullName evidence="4">Sugar phosphate nucleotidyltransferase</fullName>
    </submittedName>
</protein>
<organism evidence="4">
    <name type="scientific">Pontimicrobium sp. SW4</name>
    <dbReference type="NCBI Taxonomy" id="3153519"/>
    <lineage>
        <taxon>Bacteria</taxon>
        <taxon>Pseudomonadati</taxon>
        <taxon>Bacteroidota</taxon>
        <taxon>Flavobacteriia</taxon>
        <taxon>Flavobacteriales</taxon>
        <taxon>Flavobacteriaceae</taxon>
        <taxon>Pontimicrobium</taxon>
    </lineage>
</organism>
<evidence type="ECO:0000256" key="2">
    <source>
        <dbReference type="ARBA" id="ARBA00022695"/>
    </source>
</evidence>
<keyword evidence="1" id="KW-0808">Transferase</keyword>
<gene>
    <name evidence="4" type="ORF">ABGB03_03230</name>
</gene>
<keyword evidence="2" id="KW-0548">Nucleotidyltransferase</keyword>
<feature type="domain" description="Nucleotidyl transferase" evidence="3">
    <location>
        <begin position="27"/>
        <end position="225"/>
    </location>
</feature>
<dbReference type="GO" id="GO:0016779">
    <property type="term" value="F:nucleotidyltransferase activity"/>
    <property type="evidence" value="ECO:0007669"/>
    <property type="project" value="UniProtKB-KW"/>
</dbReference>